<dbReference type="SUPFAM" id="SSF47473">
    <property type="entry name" value="EF-hand"/>
    <property type="match status" value="1"/>
</dbReference>
<organism evidence="12 13">
    <name type="scientific">Stentor coeruleus</name>
    <dbReference type="NCBI Taxonomy" id="5963"/>
    <lineage>
        <taxon>Eukaryota</taxon>
        <taxon>Sar</taxon>
        <taxon>Alveolata</taxon>
        <taxon>Ciliophora</taxon>
        <taxon>Postciliodesmatophora</taxon>
        <taxon>Heterotrichea</taxon>
        <taxon>Heterotrichida</taxon>
        <taxon>Stentoridae</taxon>
        <taxon>Stentor</taxon>
    </lineage>
</organism>
<protein>
    <recommendedName>
        <fullName evidence="3">Calmodulin</fullName>
    </recommendedName>
</protein>
<dbReference type="AlphaFoldDB" id="A0A1R2B8K6"/>
<dbReference type="PROSITE" id="PS50222">
    <property type="entry name" value="EF_HAND_2"/>
    <property type="match status" value="2"/>
</dbReference>
<dbReference type="CDD" id="cd00051">
    <property type="entry name" value="EFh"/>
    <property type="match status" value="1"/>
</dbReference>
<keyword evidence="6" id="KW-0677">Repeat</keyword>
<evidence type="ECO:0000256" key="9">
    <source>
        <dbReference type="ARBA" id="ARBA00023212"/>
    </source>
</evidence>
<gene>
    <name evidence="12" type="ORF">SteCoe_28512</name>
</gene>
<evidence type="ECO:0000256" key="1">
    <source>
        <dbReference type="ARBA" id="ARBA00004245"/>
    </source>
</evidence>
<dbReference type="InterPro" id="IPR050230">
    <property type="entry name" value="CALM/Myosin/TropC-like"/>
</dbReference>
<dbReference type="GO" id="GO:0005509">
    <property type="term" value="F:calcium ion binding"/>
    <property type="evidence" value="ECO:0007669"/>
    <property type="project" value="InterPro"/>
</dbReference>
<dbReference type="PANTHER" id="PTHR23048:SF0">
    <property type="entry name" value="CALMODULIN LIKE 3"/>
    <property type="match status" value="1"/>
</dbReference>
<evidence type="ECO:0000256" key="6">
    <source>
        <dbReference type="ARBA" id="ARBA00022737"/>
    </source>
</evidence>
<dbReference type="SMART" id="SM00054">
    <property type="entry name" value="EFh"/>
    <property type="match status" value="3"/>
</dbReference>
<keyword evidence="5" id="KW-0479">Metal-binding</keyword>
<comment type="similarity">
    <text evidence="2">Belongs to the centrin family.</text>
</comment>
<evidence type="ECO:0000256" key="7">
    <source>
        <dbReference type="ARBA" id="ARBA00022837"/>
    </source>
</evidence>
<keyword evidence="9" id="KW-0206">Cytoskeleton</keyword>
<dbReference type="InterPro" id="IPR011992">
    <property type="entry name" value="EF-hand-dom_pair"/>
</dbReference>
<evidence type="ECO:0000256" key="5">
    <source>
        <dbReference type="ARBA" id="ARBA00022723"/>
    </source>
</evidence>
<evidence type="ECO:0000256" key="3">
    <source>
        <dbReference type="ARBA" id="ARBA00020786"/>
    </source>
</evidence>
<sequence>MMEQLNEAQIMEFKEAFLIFDKSAKNLINTEDLGSAVRSLGYNPSESEIKDMINKVDAGGNGTIDFYEFLSLVAGMVNDEIIDDKLNLVLNILDRDPHGFVSALELRHAAIKI</sequence>
<dbReference type="FunFam" id="1.10.238.10:FF:000178">
    <property type="entry name" value="Calmodulin-2 A"/>
    <property type="match status" value="1"/>
</dbReference>
<evidence type="ECO:0000313" key="12">
    <source>
        <dbReference type="EMBL" id="OMJ72920.1"/>
    </source>
</evidence>
<keyword evidence="4" id="KW-0963">Cytoplasm</keyword>
<comment type="caution">
    <text evidence="12">The sequence shown here is derived from an EMBL/GenBank/DDBJ whole genome shotgun (WGS) entry which is preliminary data.</text>
</comment>
<name>A0A1R2B8K6_9CILI</name>
<dbReference type="InterPro" id="IPR002048">
    <property type="entry name" value="EF_hand_dom"/>
</dbReference>
<dbReference type="Proteomes" id="UP000187209">
    <property type="component" value="Unassembled WGS sequence"/>
</dbReference>
<keyword evidence="8" id="KW-0007">Acetylation</keyword>
<reference evidence="12 13" key="1">
    <citation type="submission" date="2016-11" db="EMBL/GenBank/DDBJ databases">
        <title>The macronuclear genome of Stentor coeruleus: a giant cell with tiny introns.</title>
        <authorList>
            <person name="Slabodnick M."/>
            <person name="Ruby J.G."/>
            <person name="Reiff S.B."/>
            <person name="Swart E.C."/>
            <person name="Gosai S."/>
            <person name="Prabakaran S."/>
            <person name="Witkowska E."/>
            <person name="Larue G.E."/>
            <person name="Fisher S."/>
            <person name="Freeman R.M."/>
            <person name="Gunawardena J."/>
            <person name="Chu W."/>
            <person name="Stover N.A."/>
            <person name="Gregory B.D."/>
            <person name="Nowacki M."/>
            <person name="Derisi J."/>
            <person name="Roy S.W."/>
            <person name="Marshall W.F."/>
            <person name="Sood P."/>
        </authorList>
    </citation>
    <scope>NUCLEOTIDE SEQUENCE [LARGE SCALE GENOMIC DNA]</scope>
    <source>
        <strain evidence="12">WM001</strain>
    </source>
</reference>
<dbReference type="EMBL" id="MPUH01000862">
    <property type="protein sequence ID" value="OMJ72920.1"/>
    <property type="molecule type" value="Genomic_DNA"/>
</dbReference>
<evidence type="ECO:0000256" key="2">
    <source>
        <dbReference type="ARBA" id="ARBA00005253"/>
    </source>
</evidence>
<keyword evidence="7" id="KW-0106">Calcium</keyword>
<evidence type="ECO:0000256" key="4">
    <source>
        <dbReference type="ARBA" id="ARBA00022490"/>
    </source>
</evidence>
<feature type="domain" description="EF-hand" evidence="11">
    <location>
        <begin position="8"/>
        <end position="43"/>
    </location>
</feature>
<proteinExistence type="inferred from homology"/>
<dbReference type="Pfam" id="PF13499">
    <property type="entry name" value="EF-hand_7"/>
    <property type="match status" value="1"/>
</dbReference>
<evidence type="ECO:0000313" key="13">
    <source>
        <dbReference type="Proteomes" id="UP000187209"/>
    </source>
</evidence>
<dbReference type="PANTHER" id="PTHR23048">
    <property type="entry name" value="MYOSIN LIGHT CHAIN 1, 3"/>
    <property type="match status" value="1"/>
</dbReference>
<feature type="domain" description="EF-hand" evidence="11">
    <location>
        <begin position="44"/>
        <end position="79"/>
    </location>
</feature>
<accession>A0A1R2B8K6</accession>
<evidence type="ECO:0000259" key="11">
    <source>
        <dbReference type="PROSITE" id="PS50222"/>
    </source>
</evidence>
<dbReference type="GO" id="GO:0016460">
    <property type="term" value="C:myosin II complex"/>
    <property type="evidence" value="ECO:0007669"/>
    <property type="project" value="TreeGrafter"/>
</dbReference>
<keyword evidence="13" id="KW-1185">Reference proteome</keyword>
<dbReference type="Gene3D" id="1.10.238.10">
    <property type="entry name" value="EF-hand"/>
    <property type="match status" value="2"/>
</dbReference>
<comment type="subcellular location">
    <subcellularLocation>
        <location evidence="1">Cytoplasm</location>
        <location evidence="1">Cytoskeleton</location>
    </subcellularLocation>
</comment>
<evidence type="ECO:0000256" key="10">
    <source>
        <dbReference type="ARBA" id="ARBA00025692"/>
    </source>
</evidence>
<dbReference type="OrthoDB" id="26525at2759"/>
<evidence type="ECO:0000256" key="8">
    <source>
        <dbReference type="ARBA" id="ARBA00022990"/>
    </source>
</evidence>
<comment type="function">
    <text evidence="10">Plays a fundamental role in microtubule organizing center structure and function. Component of the infraciliary lattice (ICL) and the ciliary basal bodies.</text>
</comment>